<dbReference type="Pfam" id="PF05903">
    <property type="entry name" value="Peptidase_C97"/>
    <property type="match status" value="1"/>
</dbReference>
<dbReference type="EMBL" id="JAYMYS010000005">
    <property type="protein sequence ID" value="KAK7391332.1"/>
    <property type="molecule type" value="Genomic_DNA"/>
</dbReference>
<evidence type="ECO:0000256" key="3">
    <source>
        <dbReference type="ARBA" id="ARBA00022801"/>
    </source>
</evidence>
<evidence type="ECO:0000313" key="6">
    <source>
        <dbReference type="EMBL" id="KAK7391332.1"/>
    </source>
</evidence>
<dbReference type="SMART" id="SM01179">
    <property type="entry name" value="DUF862"/>
    <property type="match status" value="1"/>
</dbReference>
<dbReference type="GO" id="GO:0006508">
    <property type="term" value="P:proteolysis"/>
    <property type="evidence" value="ECO:0007669"/>
    <property type="project" value="UniProtKB-KW"/>
</dbReference>
<keyword evidence="7" id="KW-1185">Reference proteome</keyword>
<organism evidence="6 7">
    <name type="scientific">Psophocarpus tetragonolobus</name>
    <name type="common">Winged bean</name>
    <name type="synonym">Dolichos tetragonolobus</name>
    <dbReference type="NCBI Taxonomy" id="3891"/>
    <lineage>
        <taxon>Eukaryota</taxon>
        <taxon>Viridiplantae</taxon>
        <taxon>Streptophyta</taxon>
        <taxon>Embryophyta</taxon>
        <taxon>Tracheophyta</taxon>
        <taxon>Spermatophyta</taxon>
        <taxon>Magnoliopsida</taxon>
        <taxon>eudicotyledons</taxon>
        <taxon>Gunneridae</taxon>
        <taxon>Pentapetalae</taxon>
        <taxon>rosids</taxon>
        <taxon>fabids</taxon>
        <taxon>Fabales</taxon>
        <taxon>Fabaceae</taxon>
        <taxon>Papilionoideae</taxon>
        <taxon>50 kb inversion clade</taxon>
        <taxon>NPAAA clade</taxon>
        <taxon>indigoferoid/millettioid clade</taxon>
        <taxon>Phaseoleae</taxon>
        <taxon>Psophocarpus</taxon>
    </lineage>
</organism>
<dbReference type="GO" id="GO:0016579">
    <property type="term" value="P:protein deubiquitination"/>
    <property type="evidence" value="ECO:0007669"/>
    <property type="project" value="TreeGrafter"/>
</dbReference>
<proteinExistence type="inferred from homology"/>
<dbReference type="GO" id="GO:0101005">
    <property type="term" value="F:deubiquitinase activity"/>
    <property type="evidence" value="ECO:0007669"/>
    <property type="project" value="TreeGrafter"/>
</dbReference>
<dbReference type="Proteomes" id="UP001386955">
    <property type="component" value="Unassembled WGS sequence"/>
</dbReference>
<dbReference type="InterPro" id="IPR042266">
    <property type="entry name" value="PPPDE_sf"/>
</dbReference>
<keyword evidence="3" id="KW-0378">Hydrolase</keyword>
<evidence type="ECO:0000259" key="5">
    <source>
        <dbReference type="PROSITE" id="PS51858"/>
    </source>
</evidence>
<name>A0AAN9SCH9_PSOTE</name>
<accession>A0AAN9SCH9</accession>
<reference evidence="6 7" key="1">
    <citation type="submission" date="2024-01" db="EMBL/GenBank/DDBJ databases">
        <title>The genomes of 5 underutilized Papilionoideae crops provide insights into root nodulation and disease resistanc.</title>
        <authorList>
            <person name="Jiang F."/>
        </authorList>
    </citation>
    <scope>NUCLEOTIDE SEQUENCE [LARGE SCALE GENOMIC DNA]</scope>
    <source>
        <strain evidence="6">DUOXIRENSHENG_FW03</strain>
        <tissue evidence="6">Leaves</tissue>
    </source>
</reference>
<evidence type="ECO:0000313" key="7">
    <source>
        <dbReference type="Proteomes" id="UP001386955"/>
    </source>
</evidence>
<evidence type="ECO:0000256" key="1">
    <source>
        <dbReference type="ARBA" id="ARBA00008140"/>
    </source>
</evidence>
<comment type="similarity">
    <text evidence="1">Belongs to the DeSI family.</text>
</comment>
<sequence length="233" mass="26081">MAKVRVHIYDVTNGTETKNRTIFCINTILYTIGFGGVFHSAVQVYGDKEWSFGFCDEEDTAVYSYPARQSKTYKYRTSLVQGKTKLNASQVKQILNELSREWTGDSYHPLSKNCNHFSDEFCARLGVPKLPGWVNRFANAGDAACEGFKNTSSQFRKAKTHFISASKAAYQLFFDVTNNVELSADSPSNSNRGGSPGVQAALLKSFSTRSLRRSSTGKWGEVEPRKQTRKKNP</sequence>
<dbReference type="PANTHER" id="PTHR12378">
    <property type="entry name" value="DESUMOYLATING ISOPEPTIDASE"/>
    <property type="match status" value="1"/>
</dbReference>
<dbReference type="AlphaFoldDB" id="A0AAN9SCH9"/>
<evidence type="ECO:0000256" key="2">
    <source>
        <dbReference type="ARBA" id="ARBA00022670"/>
    </source>
</evidence>
<dbReference type="Gene3D" id="3.90.1720.30">
    <property type="entry name" value="PPPDE domains"/>
    <property type="match status" value="1"/>
</dbReference>
<protein>
    <recommendedName>
        <fullName evidence="5">PPPDE domain-containing protein</fullName>
    </recommendedName>
</protein>
<comment type="caution">
    <text evidence="6">The sequence shown here is derived from an EMBL/GenBank/DDBJ whole genome shotgun (WGS) entry which is preliminary data.</text>
</comment>
<feature type="domain" description="PPPDE" evidence="5">
    <location>
        <begin position="2"/>
        <end position="142"/>
    </location>
</feature>
<dbReference type="InterPro" id="IPR008580">
    <property type="entry name" value="PPPDE_dom"/>
</dbReference>
<dbReference type="PANTHER" id="PTHR12378:SF9">
    <property type="entry name" value="OS06G0107000 PROTEIN"/>
    <property type="match status" value="1"/>
</dbReference>
<evidence type="ECO:0000256" key="4">
    <source>
        <dbReference type="SAM" id="MobiDB-lite"/>
    </source>
</evidence>
<dbReference type="PROSITE" id="PS51858">
    <property type="entry name" value="PPPDE"/>
    <property type="match status" value="1"/>
</dbReference>
<keyword evidence="2" id="KW-0645">Protease</keyword>
<gene>
    <name evidence="6" type="ORF">VNO78_19746</name>
</gene>
<feature type="region of interest" description="Disordered" evidence="4">
    <location>
        <begin position="206"/>
        <end position="233"/>
    </location>
</feature>